<dbReference type="Pfam" id="PF09997">
    <property type="entry name" value="DUF2238"/>
    <property type="match status" value="1"/>
</dbReference>
<dbReference type="InterPro" id="IPR014509">
    <property type="entry name" value="YjdF-like"/>
</dbReference>
<comment type="caution">
    <text evidence="2">The sequence shown here is derived from an EMBL/GenBank/DDBJ whole genome shotgun (WGS) entry which is preliminary data.</text>
</comment>
<protein>
    <recommendedName>
        <fullName evidence="4">VanZ-like domain-containing protein</fullName>
    </recommendedName>
</protein>
<evidence type="ECO:0000313" key="3">
    <source>
        <dbReference type="Proteomes" id="UP000177602"/>
    </source>
</evidence>
<sequence length="133" mass="15961">MDRKKLLKHLVVLMFFIFIMNLLANGFYWYFSIWYFDIIMHFFGGFWVSLFFVYVFSMKSGTQWNSLFFFRVLVSALAVGIFWEFYEYFLNIVSVEIFDSEDTASDVFFDLAGGLCAILYLWIPLEIKKFNIK</sequence>
<dbReference type="EMBL" id="MFTN01000023">
    <property type="protein sequence ID" value="OGI62673.1"/>
    <property type="molecule type" value="Genomic_DNA"/>
</dbReference>
<evidence type="ECO:0000256" key="1">
    <source>
        <dbReference type="SAM" id="Phobius"/>
    </source>
</evidence>
<accession>A0A1F6UZ84</accession>
<proteinExistence type="predicted"/>
<feature type="transmembrane region" description="Helical" evidence="1">
    <location>
        <begin position="68"/>
        <end position="86"/>
    </location>
</feature>
<dbReference type="Proteomes" id="UP000177602">
    <property type="component" value="Unassembled WGS sequence"/>
</dbReference>
<feature type="transmembrane region" description="Helical" evidence="1">
    <location>
        <begin position="38"/>
        <end position="56"/>
    </location>
</feature>
<feature type="transmembrane region" description="Helical" evidence="1">
    <location>
        <begin position="106"/>
        <end position="123"/>
    </location>
</feature>
<reference evidence="2 3" key="1">
    <citation type="journal article" date="2016" name="Nat. Commun.">
        <title>Thousands of microbial genomes shed light on interconnected biogeochemical processes in an aquifer system.</title>
        <authorList>
            <person name="Anantharaman K."/>
            <person name="Brown C.T."/>
            <person name="Hug L.A."/>
            <person name="Sharon I."/>
            <person name="Castelle C.J."/>
            <person name="Probst A.J."/>
            <person name="Thomas B.C."/>
            <person name="Singh A."/>
            <person name="Wilkins M.J."/>
            <person name="Karaoz U."/>
            <person name="Brodie E.L."/>
            <person name="Williams K.H."/>
            <person name="Hubbard S.S."/>
            <person name="Banfield J.F."/>
        </authorList>
    </citation>
    <scope>NUCLEOTIDE SEQUENCE [LARGE SCALE GENOMIC DNA]</scope>
</reference>
<dbReference type="AlphaFoldDB" id="A0A1F6UZ84"/>
<keyword evidence="1" id="KW-0472">Membrane</keyword>
<dbReference type="STRING" id="1801737.A2818_01015"/>
<keyword evidence="1" id="KW-1133">Transmembrane helix</keyword>
<feature type="transmembrane region" description="Helical" evidence="1">
    <location>
        <begin position="12"/>
        <end position="32"/>
    </location>
</feature>
<organism evidence="2 3">
    <name type="scientific">Candidatus Nomurabacteria bacterium RIFCSPHIGHO2_01_FULL_40_12</name>
    <dbReference type="NCBI Taxonomy" id="1801737"/>
    <lineage>
        <taxon>Bacteria</taxon>
        <taxon>Candidatus Nomuraibacteriota</taxon>
    </lineage>
</organism>
<evidence type="ECO:0000313" key="2">
    <source>
        <dbReference type="EMBL" id="OGI62673.1"/>
    </source>
</evidence>
<name>A0A1F6UZ84_9BACT</name>
<evidence type="ECO:0008006" key="4">
    <source>
        <dbReference type="Google" id="ProtNLM"/>
    </source>
</evidence>
<gene>
    <name evidence="2" type="ORF">A2818_01015</name>
</gene>
<keyword evidence="1" id="KW-0812">Transmembrane</keyword>